<feature type="domain" description="RNA polymerase sigma factor 70 region 4 type 2" evidence="6">
    <location>
        <begin position="138"/>
        <end position="189"/>
    </location>
</feature>
<dbReference type="InterPro" id="IPR013249">
    <property type="entry name" value="RNA_pol_sigma70_r4_t2"/>
</dbReference>
<dbReference type="PANTHER" id="PTHR43133">
    <property type="entry name" value="RNA POLYMERASE ECF-TYPE SIGMA FACTO"/>
    <property type="match status" value="1"/>
</dbReference>
<dbReference type="STRING" id="502025.Hoch_2145"/>
<protein>
    <submittedName>
        <fullName evidence="7">RNA polymerase, sigma-24 subunit, ECF subfamily</fullName>
    </submittedName>
</protein>
<comment type="similarity">
    <text evidence="1">Belongs to the sigma-70 factor family. ECF subfamily.</text>
</comment>
<keyword evidence="4" id="KW-0804">Transcription</keyword>
<accession>D0LGW8</accession>
<evidence type="ECO:0000256" key="2">
    <source>
        <dbReference type="ARBA" id="ARBA00023015"/>
    </source>
</evidence>
<dbReference type="eggNOG" id="COG1595">
    <property type="taxonomic scope" value="Bacteria"/>
</dbReference>
<keyword evidence="2" id="KW-0805">Transcription regulation</keyword>
<evidence type="ECO:0000256" key="3">
    <source>
        <dbReference type="ARBA" id="ARBA00023082"/>
    </source>
</evidence>
<dbReference type="SUPFAM" id="SSF88659">
    <property type="entry name" value="Sigma3 and sigma4 domains of RNA polymerase sigma factors"/>
    <property type="match status" value="1"/>
</dbReference>
<sequence>MASEAATADQLEEEQQLVEEAQRGNLQAMRPLFERYASPLYATVILPRLGNAVSAEEVLRDTLATAVEKIHKFRWQGKSIYPWLRQIAVNKVYDVHRRSKRTKKLVDALAVELPRATAPEARADAQLIIEQERVMNRARIDDTLEKLSDRYRLAIRLRLIEELPREECAQRMEINVGNFDVVLFRAVRAFRKRFGER</sequence>
<proteinExistence type="inferred from homology"/>
<dbReference type="PANTHER" id="PTHR43133:SF51">
    <property type="entry name" value="RNA POLYMERASE SIGMA FACTOR"/>
    <property type="match status" value="1"/>
</dbReference>
<gene>
    <name evidence="7" type="ordered locus">Hoch_2145</name>
</gene>
<dbReference type="Proteomes" id="UP000001880">
    <property type="component" value="Chromosome"/>
</dbReference>
<organism evidence="7 8">
    <name type="scientific">Haliangium ochraceum (strain DSM 14365 / JCM 11303 / SMP-2)</name>
    <dbReference type="NCBI Taxonomy" id="502025"/>
    <lineage>
        <taxon>Bacteria</taxon>
        <taxon>Pseudomonadati</taxon>
        <taxon>Myxococcota</taxon>
        <taxon>Polyangia</taxon>
        <taxon>Haliangiales</taxon>
        <taxon>Kofleriaceae</taxon>
        <taxon>Haliangium</taxon>
    </lineage>
</organism>
<dbReference type="Gene3D" id="1.10.10.10">
    <property type="entry name" value="Winged helix-like DNA-binding domain superfamily/Winged helix DNA-binding domain"/>
    <property type="match status" value="1"/>
</dbReference>
<dbReference type="KEGG" id="hoh:Hoch_2145"/>
<evidence type="ECO:0000313" key="8">
    <source>
        <dbReference type="Proteomes" id="UP000001880"/>
    </source>
</evidence>
<dbReference type="GO" id="GO:0006352">
    <property type="term" value="P:DNA-templated transcription initiation"/>
    <property type="evidence" value="ECO:0007669"/>
    <property type="project" value="InterPro"/>
</dbReference>
<dbReference type="InterPro" id="IPR007627">
    <property type="entry name" value="RNA_pol_sigma70_r2"/>
</dbReference>
<evidence type="ECO:0000313" key="7">
    <source>
        <dbReference type="EMBL" id="ACY14690.1"/>
    </source>
</evidence>
<dbReference type="SUPFAM" id="SSF88946">
    <property type="entry name" value="Sigma2 domain of RNA polymerase sigma factors"/>
    <property type="match status" value="1"/>
</dbReference>
<evidence type="ECO:0000256" key="1">
    <source>
        <dbReference type="ARBA" id="ARBA00010641"/>
    </source>
</evidence>
<dbReference type="InterPro" id="IPR036388">
    <property type="entry name" value="WH-like_DNA-bd_sf"/>
</dbReference>
<dbReference type="Pfam" id="PF04542">
    <property type="entry name" value="Sigma70_r2"/>
    <property type="match status" value="1"/>
</dbReference>
<dbReference type="InterPro" id="IPR014284">
    <property type="entry name" value="RNA_pol_sigma-70_dom"/>
</dbReference>
<dbReference type="AlphaFoldDB" id="D0LGW8"/>
<evidence type="ECO:0000259" key="5">
    <source>
        <dbReference type="Pfam" id="PF04542"/>
    </source>
</evidence>
<keyword evidence="8" id="KW-1185">Reference proteome</keyword>
<dbReference type="EMBL" id="CP001804">
    <property type="protein sequence ID" value="ACY14690.1"/>
    <property type="molecule type" value="Genomic_DNA"/>
</dbReference>
<dbReference type="Gene3D" id="1.10.1740.10">
    <property type="match status" value="1"/>
</dbReference>
<evidence type="ECO:0000259" key="6">
    <source>
        <dbReference type="Pfam" id="PF08281"/>
    </source>
</evidence>
<evidence type="ECO:0000256" key="4">
    <source>
        <dbReference type="ARBA" id="ARBA00023163"/>
    </source>
</evidence>
<dbReference type="GO" id="GO:0003677">
    <property type="term" value="F:DNA binding"/>
    <property type="evidence" value="ECO:0007669"/>
    <property type="project" value="InterPro"/>
</dbReference>
<dbReference type="HOGENOM" id="CLU_1382435_0_0_7"/>
<dbReference type="NCBIfam" id="TIGR02937">
    <property type="entry name" value="sigma70-ECF"/>
    <property type="match status" value="1"/>
</dbReference>
<reference evidence="7 8" key="1">
    <citation type="journal article" date="2010" name="Stand. Genomic Sci.">
        <title>Complete genome sequence of Haliangium ochraceum type strain (SMP-2).</title>
        <authorList>
            <consortium name="US DOE Joint Genome Institute (JGI-PGF)"/>
            <person name="Ivanova N."/>
            <person name="Daum C."/>
            <person name="Lang E."/>
            <person name="Abt B."/>
            <person name="Kopitz M."/>
            <person name="Saunders E."/>
            <person name="Lapidus A."/>
            <person name="Lucas S."/>
            <person name="Glavina Del Rio T."/>
            <person name="Nolan M."/>
            <person name="Tice H."/>
            <person name="Copeland A."/>
            <person name="Cheng J.F."/>
            <person name="Chen F."/>
            <person name="Bruce D."/>
            <person name="Goodwin L."/>
            <person name="Pitluck S."/>
            <person name="Mavromatis K."/>
            <person name="Pati A."/>
            <person name="Mikhailova N."/>
            <person name="Chen A."/>
            <person name="Palaniappan K."/>
            <person name="Land M."/>
            <person name="Hauser L."/>
            <person name="Chang Y.J."/>
            <person name="Jeffries C.D."/>
            <person name="Detter J.C."/>
            <person name="Brettin T."/>
            <person name="Rohde M."/>
            <person name="Goker M."/>
            <person name="Bristow J."/>
            <person name="Markowitz V."/>
            <person name="Eisen J.A."/>
            <person name="Hugenholtz P."/>
            <person name="Kyrpides N.C."/>
            <person name="Klenk H.P."/>
        </authorList>
    </citation>
    <scope>NUCLEOTIDE SEQUENCE [LARGE SCALE GENOMIC DNA]</scope>
    <source>
        <strain evidence="8">DSM 14365 / CIP 107738 / JCM 11303 / AJ 13395 / SMP-2</strain>
    </source>
</reference>
<dbReference type="InterPro" id="IPR013325">
    <property type="entry name" value="RNA_pol_sigma_r2"/>
</dbReference>
<name>D0LGW8_HALO1</name>
<feature type="domain" description="RNA polymerase sigma-70 region 2" evidence="5">
    <location>
        <begin position="33"/>
        <end position="102"/>
    </location>
</feature>
<keyword evidence="3" id="KW-0731">Sigma factor</keyword>
<dbReference type="InterPro" id="IPR039425">
    <property type="entry name" value="RNA_pol_sigma-70-like"/>
</dbReference>
<dbReference type="GO" id="GO:0016987">
    <property type="term" value="F:sigma factor activity"/>
    <property type="evidence" value="ECO:0007669"/>
    <property type="project" value="UniProtKB-KW"/>
</dbReference>
<dbReference type="InterPro" id="IPR013324">
    <property type="entry name" value="RNA_pol_sigma_r3/r4-like"/>
</dbReference>
<dbReference type="Pfam" id="PF08281">
    <property type="entry name" value="Sigma70_r4_2"/>
    <property type="match status" value="1"/>
</dbReference>